<feature type="compositionally biased region" description="Polar residues" evidence="1">
    <location>
        <begin position="437"/>
        <end position="469"/>
    </location>
</feature>
<feature type="region of interest" description="Disordered" evidence="1">
    <location>
        <begin position="437"/>
        <end position="620"/>
    </location>
</feature>
<keyword evidence="2" id="KW-0472">Membrane</keyword>
<dbReference type="EMBL" id="JARKIK010000057">
    <property type="protein sequence ID" value="KAK8732347.1"/>
    <property type="molecule type" value="Genomic_DNA"/>
</dbReference>
<feature type="compositionally biased region" description="Low complexity" evidence="1">
    <location>
        <begin position="488"/>
        <end position="504"/>
    </location>
</feature>
<comment type="caution">
    <text evidence="3">The sequence shown here is derived from an EMBL/GenBank/DDBJ whole genome shotgun (WGS) entry which is preliminary data.</text>
</comment>
<keyword evidence="2" id="KW-0812">Transmembrane</keyword>
<protein>
    <submittedName>
        <fullName evidence="3">Uncharacterized protein</fullName>
    </submittedName>
</protein>
<evidence type="ECO:0000256" key="2">
    <source>
        <dbReference type="SAM" id="Phobius"/>
    </source>
</evidence>
<proteinExistence type="predicted"/>
<dbReference type="Proteomes" id="UP001445076">
    <property type="component" value="Unassembled WGS sequence"/>
</dbReference>
<evidence type="ECO:0000313" key="3">
    <source>
        <dbReference type="EMBL" id="KAK8732347.1"/>
    </source>
</evidence>
<feature type="region of interest" description="Disordered" evidence="1">
    <location>
        <begin position="202"/>
        <end position="228"/>
    </location>
</feature>
<evidence type="ECO:0000313" key="4">
    <source>
        <dbReference type="Proteomes" id="UP001445076"/>
    </source>
</evidence>
<accession>A0AAW0WJQ0</accession>
<keyword evidence="4" id="KW-1185">Reference proteome</keyword>
<feature type="compositionally biased region" description="Pro residues" evidence="1">
    <location>
        <begin position="604"/>
        <end position="613"/>
    </location>
</feature>
<feature type="compositionally biased region" description="Polar residues" evidence="1">
    <location>
        <begin position="505"/>
        <end position="520"/>
    </location>
</feature>
<feature type="transmembrane region" description="Helical" evidence="2">
    <location>
        <begin position="63"/>
        <end position="89"/>
    </location>
</feature>
<keyword evidence="2" id="KW-1133">Transmembrane helix</keyword>
<evidence type="ECO:0000256" key="1">
    <source>
        <dbReference type="SAM" id="MobiDB-lite"/>
    </source>
</evidence>
<organism evidence="3 4">
    <name type="scientific">Cherax quadricarinatus</name>
    <name type="common">Australian red claw crayfish</name>
    <dbReference type="NCBI Taxonomy" id="27406"/>
    <lineage>
        <taxon>Eukaryota</taxon>
        <taxon>Metazoa</taxon>
        <taxon>Ecdysozoa</taxon>
        <taxon>Arthropoda</taxon>
        <taxon>Crustacea</taxon>
        <taxon>Multicrustacea</taxon>
        <taxon>Malacostraca</taxon>
        <taxon>Eumalacostraca</taxon>
        <taxon>Eucarida</taxon>
        <taxon>Decapoda</taxon>
        <taxon>Pleocyemata</taxon>
        <taxon>Astacidea</taxon>
        <taxon>Parastacoidea</taxon>
        <taxon>Parastacidae</taxon>
        <taxon>Cherax</taxon>
    </lineage>
</organism>
<reference evidence="3 4" key="1">
    <citation type="journal article" date="2024" name="BMC Genomics">
        <title>Genome assembly of redclaw crayfish (Cherax quadricarinatus) provides insights into its immune adaptation and hypoxia tolerance.</title>
        <authorList>
            <person name="Liu Z."/>
            <person name="Zheng J."/>
            <person name="Li H."/>
            <person name="Fang K."/>
            <person name="Wang S."/>
            <person name="He J."/>
            <person name="Zhou D."/>
            <person name="Weng S."/>
            <person name="Chi M."/>
            <person name="Gu Z."/>
            <person name="He J."/>
            <person name="Li F."/>
            <person name="Wang M."/>
        </authorList>
    </citation>
    <scope>NUCLEOTIDE SEQUENCE [LARGE SCALE GENOMIC DNA]</scope>
    <source>
        <strain evidence="3">ZL_2023a</strain>
    </source>
</reference>
<name>A0AAW0WJQ0_CHEQU</name>
<dbReference type="AlphaFoldDB" id="A0AAW0WJQ0"/>
<sequence>MSRWRKDPLEVCGGKHANATLEYHECVCKFDYRPQAKFHYIQAQKFKHCLLADEMRRIDNFQLYVIIAVVVGVVLIFGVAAFCSCKWYLQTNDNPCGCFPCCSCKKKKKKKKKSLNSEDESPHNLGIENGSQAWTPIRLVPNKDAVDCRSQPRQVTNEMSSDDSPGFCMKFCLSDPVQDCCEFFDCDIMWRKKNIYTIPIFGRRKQPPLQRRPTRPAPPPPKPSVSVPPIVKYPEPFHIGYDGEVECEPVPEAPPSPEPVRIEQPRAMYVDPLAFLQRPFLKPTKDKVMEEEPEALYNKMKGFVFGKAKKSSSVASLNIVGVSNNPDAVSNTSSKKSKYSRTGSLASLHNLSDEQLDSSYHNKRSMSLASLHVAEESPKKMAPKGLFSKFSIGRSKGSLHNICEDDVPPSLRTDEYIDLEEMSKRIEAKMQAAQNGTLGNDISRNPVISASVGPSSTQSAATGSDSWTPNFVPASAYDGSPKTRGTVSSFSPKSQQSTSQGSQQGIPSYNDSLYRSQHSYSFDEDIHVGENAGRNYFPPVPATTERPAVPARIAIGTPISGTGTLGRPKPVVPPRPPGSGSNSPKPRAPQPPSSGRPSPVVKPSAPPPPPPVITPIESSL</sequence>
<gene>
    <name evidence="3" type="ORF">OTU49_007041</name>
</gene>